<keyword evidence="1" id="KW-0472">Membrane</keyword>
<dbReference type="InterPro" id="IPR025646">
    <property type="entry name" value="DUF4350"/>
</dbReference>
<keyword evidence="4" id="KW-1185">Reference proteome</keyword>
<dbReference type="PATRIC" id="fig|1324957.4.peg.132"/>
<sequence>MDLPRPAPKLLVAGLALALVVTGVWAASTSAGAFDAYNRGWEGTSELRDEAEAAGASPFVATDVAEYADVTPGETVAFVLSPDERYTDAEAVRLREFVRSGGTLVIAEDYGTHSNPLLERVGASTRVDGAPVRDERNYYGSPDLPVAPGVAESNLTEGVDRLTLNHGTVLDPGGARVLVETSPFAYADENGNAALDDAESLGRSPVVTAETVGDGRVVVVSDPSLFINEMLELDGNRGFARALLSGHATALFDFSHAGPTPPLVRATLTLQRNPLALVATGFALVGAVLLASARLPAVRSRGRANDLPRASRERLRRGLRRRHPDWDPERVDGLIAGTINEGKQGWEDD</sequence>
<comment type="caution">
    <text evidence="3">The sequence shown here is derived from an EMBL/GenBank/DDBJ whole genome shotgun (WGS) entry which is preliminary data.</text>
</comment>
<keyword evidence="1" id="KW-0812">Transmembrane</keyword>
<proteinExistence type="predicted"/>
<dbReference type="Pfam" id="PF14258">
    <property type="entry name" value="DUF4350"/>
    <property type="match status" value="1"/>
</dbReference>
<organism evidence="3 4">
    <name type="scientific">Candidatus Halobonum tyrrellensis G22</name>
    <dbReference type="NCBI Taxonomy" id="1324957"/>
    <lineage>
        <taxon>Archaea</taxon>
        <taxon>Methanobacteriati</taxon>
        <taxon>Methanobacteriota</taxon>
        <taxon>Stenosarchaea group</taxon>
        <taxon>Halobacteria</taxon>
        <taxon>Halobacteriales</taxon>
        <taxon>Haloferacaceae</taxon>
        <taxon>Candidatus Halobonum</taxon>
    </lineage>
</organism>
<dbReference type="OrthoDB" id="372296at2157"/>
<evidence type="ECO:0000259" key="2">
    <source>
        <dbReference type="Pfam" id="PF14258"/>
    </source>
</evidence>
<protein>
    <recommendedName>
        <fullName evidence="2">DUF4350 domain-containing protein</fullName>
    </recommendedName>
</protein>
<dbReference type="EMBL" id="ASGZ01000002">
    <property type="protein sequence ID" value="ESP90023.1"/>
    <property type="molecule type" value="Genomic_DNA"/>
</dbReference>
<feature type="transmembrane region" description="Helical" evidence="1">
    <location>
        <begin position="275"/>
        <end position="293"/>
    </location>
</feature>
<dbReference type="InterPro" id="IPR029062">
    <property type="entry name" value="Class_I_gatase-like"/>
</dbReference>
<reference evidence="3 4" key="1">
    <citation type="journal article" date="2013" name="Genome Announc.">
        <title>Draft Genome Sequence of 'Candidatus Halobonum tyrrellensis' Strain G22, Isolated from the Hypersaline Waters of Lake Tyrrell, Australia.</title>
        <authorList>
            <person name="Ugalde J.A."/>
            <person name="Narasingarao P."/>
            <person name="Kuo S."/>
            <person name="Podell S."/>
            <person name="Allen E.E."/>
        </authorList>
    </citation>
    <scope>NUCLEOTIDE SEQUENCE [LARGE SCALE GENOMIC DNA]</scope>
    <source>
        <strain evidence="3 4">G22</strain>
    </source>
</reference>
<name>V4HJT3_9EURY</name>
<dbReference type="Gene3D" id="3.40.50.880">
    <property type="match status" value="1"/>
</dbReference>
<dbReference type="Proteomes" id="UP000017840">
    <property type="component" value="Unassembled WGS sequence"/>
</dbReference>
<dbReference type="eggNOG" id="arCOG01314">
    <property type="taxonomic scope" value="Archaea"/>
</dbReference>
<dbReference type="SUPFAM" id="SSF52317">
    <property type="entry name" value="Class I glutamine amidotransferase-like"/>
    <property type="match status" value="1"/>
</dbReference>
<dbReference type="AlphaFoldDB" id="V4HJT3"/>
<gene>
    <name evidence="3" type="ORF">K933_00632</name>
</gene>
<dbReference type="STRING" id="1324957.K933_00632"/>
<accession>V4HJT3</accession>
<feature type="domain" description="DUF4350" evidence="2">
    <location>
        <begin position="36"/>
        <end position="244"/>
    </location>
</feature>
<keyword evidence="1" id="KW-1133">Transmembrane helix</keyword>
<evidence type="ECO:0000313" key="3">
    <source>
        <dbReference type="EMBL" id="ESP90023.1"/>
    </source>
</evidence>
<evidence type="ECO:0000313" key="4">
    <source>
        <dbReference type="Proteomes" id="UP000017840"/>
    </source>
</evidence>
<dbReference type="RefSeq" id="WP_023392727.1">
    <property type="nucleotide sequence ID" value="NZ_ASGZ01000002.1"/>
</dbReference>
<evidence type="ECO:0000256" key="1">
    <source>
        <dbReference type="SAM" id="Phobius"/>
    </source>
</evidence>